<proteinExistence type="predicted"/>
<dbReference type="Proteomes" id="UP000183812">
    <property type="component" value="Unassembled WGS sequence"/>
</dbReference>
<reference evidence="2 3" key="1">
    <citation type="submission" date="2016-10" db="EMBL/GenBank/DDBJ databases">
        <authorList>
            <person name="de Groot N.N."/>
        </authorList>
    </citation>
    <scope>NUCLEOTIDE SEQUENCE [LARGE SCALE GENOMIC DNA]</scope>
    <source>
        <strain evidence="3">DSM 938 / 37b4</strain>
    </source>
</reference>
<evidence type="ECO:0000313" key="2">
    <source>
        <dbReference type="EMBL" id="SDE76236.1"/>
    </source>
</evidence>
<dbReference type="InterPro" id="IPR045601">
    <property type="entry name" value="DUF6455"/>
</dbReference>
<dbReference type="EMBL" id="FNAY01000003">
    <property type="protein sequence ID" value="SDE76236.1"/>
    <property type="molecule type" value="Genomic_DNA"/>
</dbReference>
<organism evidence="2 3">
    <name type="scientific">Rhodobacter capsulatus</name>
    <name type="common">Rhodopseudomonas capsulata</name>
    <dbReference type="NCBI Taxonomy" id="1061"/>
    <lineage>
        <taxon>Bacteria</taxon>
        <taxon>Pseudomonadati</taxon>
        <taxon>Pseudomonadota</taxon>
        <taxon>Alphaproteobacteria</taxon>
        <taxon>Rhodobacterales</taxon>
        <taxon>Rhodobacter group</taxon>
        <taxon>Rhodobacter</taxon>
    </lineage>
</organism>
<accession>A0A1G7FK35</accession>
<feature type="domain" description="DUF6455" evidence="1">
    <location>
        <begin position="1"/>
        <end position="90"/>
    </location>
</feature>
<dbReference type="OrthoDB" id="7961152at2"/>
<dbReference type="RefSeq" id="WP_074553050.1">
    <property type="nucleotide sequence ID" value="NZ_CP119563.1"/>
</dbReference>
<sequence length="105" mass="11635">MHGRKTLNRHAALMNRMAQALGVNLTEMMLQGKLGGDDWREAVVRCSDCPEPTDCLHWLSEHDEESGRAKPAAEAPDYCTNREMMARLRAALAADQVLANAEGEK</sequence>
<protein>
    <recommendedName>
        <fullName evidence="1">DUF6455 domain-containing protein</fullName>
    </recommendedName>
</protein>
<name>A0A1G7FK35_RHOCA</name>
<dbReference type="Pfam" id="PF20056">
    <property type="entry name" value="DUF6455"/>
    <property type="match status" value="1"/>
</dbReference>
<dbReference type="AlphaFoldDB" id="A0A1G7FK35"/>
<evidence type="ECO:0000259" key="1">
    <source>
        <dbReference type="Pfam" id="PF20056"/>
    </source>
</evidence>
<gene>
    <name evidence="2" type="ORF">SAMN04244550_01012</name>
</gene>
<evidence type="ECO:0000313" key="3">
    <source>
        <dbReference type="Proteomes" id="UP000183812"/>
    </source>
</evidence>